<sequence length="219" mass="25564">MKTNDYIYFALVQIILYSLFLFLKSYMNKKGKNMADIEDLPLITKIVESIKAKLNKEALLDLEIFKNISGASFKKIDIEKEIHLSAYKLTIERLVGLDKLISECFWMYLDKPRTRAATPDEWKKLLELRRYIFDSTMYLDRTIISLALDISSAYDTLMRLIGSDVDRDQYYANLSMSISEKYDTFKGVSKNRYYFDAVNSVVKSTSELIDYYKNNQATS</sequence>
<evidence type="ECO:0000256" key="1">
    <source>
        <dbReference type="SAM" id="Phobius"/>
    </source>
</evidence>
<evidence type="ECO:0000313" key="5">
    <source>
        <dbReference type="Proteomes" id="UP000298057"/>
    </source>
</evidence>
<keyword evidence="1" id="KW-0812">Transmembrane</keyword>
<evidence type="ECO:0000313" key="3">
    <source>
        <dbReference type="EMBL" id="TGM21811.1"/>
    </source>
</evidence>
<keyword evidence="1" id="KW-0472">Membrane</keyword>
<dbReference type="EMBL" id="RQGU01000088">
    <property type="protein sequence ID" value="TGM21811.1"/>
    <property type="molecule type" value="Genomic_DNA"/>
</dbReference>
<organism evidence="2 4">
    <name type="scientific">Leptospira selangorensis</name>
    <dbReference type="NCBI Taxonomy" id="2484982"/>
    <lineage>
        <taxon>Bacteria</taxon>
        <taxon>Pseudomonadati</taxon>
        <taxon>Spirochaetota</taxon>
        <taxon>Spirochaetia</taxon>
        <taxon>Leptospirales</taxon>
        <taxon>Leptospiraceae</taxon>
        <taxon>Leptospira</taxon>
    </lineage>
</organism>
<comment type="caution">
    <text evidence="2">The sequence shown here is derived from an EMBL/GenBank/DDBJ whole genome shotgun (WGS) entry which is preliminary data.</text>
</comment>
<keyword evidence="1" id="KW-1133">Transmembrane helix</keyword>
<reference evidence="2 4" key="2">
    <citation type="journal article" date="2019" name="PLoS Negl. Trop. Dis.">
        <title>Revisiting the worldwide diversity of Leptospira species in the environment.</title>
        <authorList>
            <person name="Vincent A.T."/>
            <person name="Schiettekatte O."/>
            <person name="Bourhy P."/>
            <person name="Veyrier F.J."/>
            <person name="Picardeau M."/>
        </authorList>
    </citation>
    <scope>NUCLEOTIDE SEQUENCE [LARGE SCALE GENOMIC DNA]</scope>
    <source>
        <strain evidence="2 4">201702405</strain>
        <strain evidence="3">201702406</strain>
    </source>
</reference>
<evidence type="ECO:0000313" key="4">
    <source>
        <dbReference type="Proteomes" id="UP000297832"/>
    </source>
</evidence>
<dbReference type="EMBL" id="RQGV01000014">
    <property type="protein sequence ID" value="TGM13036.1"/>
    <property type="molecule type" value="Genomic_DNA"/>
</dbReference>
<dbReference type="Proteomes" id="UP000298057">
    <property type="component" value="Unassembled WGS sequence"/>
</dbReference>
<feature type="transmembrane region" description="Helical" evidence="1">
    <location>
        <begin position="6"/>
        <end position="23"/>
    </location>
</feature>
<dbReference type="AlphaFoldDB" id="A0A5F2C2K5"/>
<dbReference type="RefSeq" id="WP_135627003.1">
    <property type="nucleotide sequence ID" value="NZ_RQGU01000088.1"/>
</dbReference>
<name>A0A5F2C2K5_9LEPT</name>
<keyword evidence="5" id="KW-1185">Reference proteome</keyword>
<gene>
    <name evidence="2" type="ORF">EHQ81_12000</name>
    <name evidence="3" type="ORF">EHQ82_08245</name>
</gene>
<reference evidence="3" key="1">
    <citation type="submission" date="2018-10" db="EMBL/GenBank/DDBJ databases">
        <authorList>
            <person name="Vincent A.T."/>
            <person name="Schiettekatte O."/>
            <person name="Bourhy P."/>
            <person name="Veyrier F.J."/>
            <person name="Picardeau M."/>
        </authorList>
    </citation>
    <scope>NUCLEOTIDE SEQUENCE</scope>
    <source>
        <strain evidence="3">201702406</strain>
    </source>
</reference>
<dbReference type="Proteomes" id="UP000297832">
    <property type="component" value="Unassembled WGS sequence"/>
</dbReference>
<protein>
    <submittedName>
        <fullName evidence="2">Uncharacterized protein</fullName>
    </submittedName>
</protein>
<accession>A0A5F2C2K5</accession>
<proteinExistence type="predicted"/>
<evidence type="ECO:0000313" key="2">
    <source>
        <dbReference type="EMBL" id="TGM13036.1"/>
    </source>
</evidence>